<evidence type="ECO:0000259" key="5">
    <source>
        <dbReference type="PROSITE" id="PS51829"/>
    </source>
</evidence>
<dbReference type="SUPFAM" id="SSF52743">
    <property type="entry name" value="Subtilisin-like"/>
    <property type="match status" value="1"/>
</dbReference>
<keyword evidence="3" id="KW-0720">Serine protease</keyword>
<evidence type="ECO:0000256" key="3">
    <source>
        <dbReference type="ARBA" id="ARBA00022825"/>
    </source>
</evidence>
<feature type="domain" description="P/Homo B" evidence="5">
    <location>
        <begin position="131"/>
        <end position="255"/>
    </location>
</feature>
<reference evidence="6" key="1">
    <citation type="journal article" date="2014" name="Front. Microbiol.">
        <title>High frequency of phylogenetically diverse reductive dehalogenase-homologous genes in deep subseafloor sedimentary metagenomes.</title>
        <authorList>
            <person name="Kawai M."/>
            <person name="Futagami T."/>
            <person name="Toyoda A."/>
            <person name="Takaki Y."/>
            <person name="Nishi S."/>
            <person name="Hori S."/>
            <person name="Arai W."/>
            <person name="Tsubouchi T."/>
            <person name="Morono Y."/>
            <person name="Uchiyama I."/>
            <person name="Ito T."/>
            <person name="Fujiyama A."/>
            <person name="Inagaki F."/>
            <person name="Takami H."/>
        </authorList>
    </citation>
    <scope>NUCLEOTIDE SEQUENCE</scope>
    <source>
        <strain evidence="6">Expedition CK06-06</strain>
    </source>
</reference>
<feature type="non-terminal residue" evidence="6">
    <location>
        <position position="255"/>
    </location>
</feature>
<keyword evidence="1" id="KW-0645">Protease</keyword>
<dbReference type="GO" id="GO:0004252">
    <property type="term" value="F:serine-type endopeptidase activity"/>
    <property type="evidence" value="ECO:0007669"/>
    <property type="project" value="InterPro"/>
</dbReference>
<sequence>DNFSYANEVYPGDPRFVGITTTDRLGEDGYNSAADDSDGDSLDDLDYTSTFGGTSSAAPVVSGVVALMLEANPNLTWRDVQHILVESAEMTDPSHIDWTNNAAGYDVNHYYGFGAVDAGAAVALAESWETVLPEVALSSETVNVFQTIPDNSQTGVTSTVTLPVGISSLEWVEVTLDADHTSVGDLEVVLISPAGIESELATVHFDPGINGYANWVFTSARNWGESAAGTWTLEVRDLGSDDVGTFNSWQINTYG</sequence>
<accession>X0VT96</accession>
<dbReference type="InterPro" id="IPR036852">
    <property type="entry name" value="Peptidase_S8/S53_dom_sf"/>
</dbReference>
<evidence type="ECO:0000313" key="6">
    <source>
        <dbReference type="EMBL" id="GAG15678.1"/>
    </source>
</evidence>
<dbReference type="GO" id="GO:0005737">
    <property type="term" value="C:cytoplasm"/>
    <property type="evidence" value="ECO:0007669"/>
    <property type="project" value="UniProtKB-ARBA"/>
</dbReference>
<dbReference type="GO" id="GO:0016020">
    <property type="term" value="C:membrane"/>
    <property type="evidence" value="ECO:0007669"/>
    <property type="project" value="TreeGrafter"/>
</dbReference>
<evidence type="ECO:0000256" key="1">
    <source>
        <dbReference type="ARBA" id="ARBA00022670"/>
    </source>
</evidence>
<dbReference type="InterPro" id="IPR000209">
    <property type="entry name" value="Peptidase_S8/S53_dom"/>
</dbReference>
<dbReference type="PANTHER" id="PTHR42884">
    <property type="entry name" value="PROPROTEIN CONVERTASE SUBTILISIN/KEXIN-RELATED"/>
    <property type="match status" value="1"/>
</dbReference>
<keyword evidence="2" id="KW-0378">Hydrolase</keyword>
<dbReference type="PROSITE" id="PS51829">
    <property type="entry name" value="P_HOMO_B"/>
    <property type="match status" value="1"/>
</dbReference>
<evidence type="ECO:0000256" key="2">
    <source>
        <dbReference type="ARBA" id="ARBA00022801"/>
    </source>
</evidence>
<dbReference type="GO" id="GO:0016485">
    <property type="term" value="P:protein processing"/>
    <property type="evidence" value="ECO:0007669"/>
    <property type="project" value="TreeGrafter"/>
</dbReference>
<protein>
    <recommendedName>
        <fullName evidence="5">P/Homo B domain-containing protein</fullName>
    </recommendedName>
</protein>
<proteinExistence type="predicted"/>
<dbReference type="SUPFAM" id="SSF49785">
    <property type="entry name" value="Galactose-binding domain-like"/>
    <property type="match status" value="1"/>
</dbReference>
<dbReference type="Gene3D" id="3.40.50.200">
    <property type="entry name" value="Peptidase S8/S53 domain"/>
    <property type="match status" value="1"/>
</dbReference>
<dbReference type="InterPro" id="IPR002884">
    <property type="entry name" value="P_dom"/>
</dbReference>
<dbReference type="GO" id="GO:0012505">
    <property type="term" value="C:endomembrane system"/>
    <property type="evidence" value="ECO:0007669"/>
    <property type="project" value="UniProtKB-ARBA"/>
</dbReference>
<dbReference type="PROSITE" id="PS00138">
    <property type="entry name" value="SUBTILASE_SER"/>
    <property type="match status" value="1"/>
</dbReference>
<dbReference type="PANTHER" id="PTHR42884:SF14">
    <property type="entry name" value="NEUROENDOCRINE CONVERTASE 1"/>
    <property type="match status" value="1"/>
</dbReference>
<dbReference type="InterPro" id="IPR023828">
    <property type="entry name" value="Peptidase_S8_Ser-AS"/>
</dbReference>
<dbReference type="AlphaFoldDB" id="X0VT96"/>
<feature type="non-terminal residue" evidence="6">
    <location>
        <position position="1"/>
    </location>
</feature>
<organism evidence="6">
    <name type="scientific">marine sediment metagenome</name>
    <dbReference type="NCBI Taxonomy" id="412755"/>
    <lineage>
        <taxon>unclassified sequences</taxon>
        <taxon>metagenomes</taxon>
        <taxon>ecological metagenomes</taxon>
    </lineage>
</organism>
<dbReference type="Gene3D" id="2.60.120.260">
    <property type="entry name" value="Galactose-binding domain-like"/>
    <property type="match status" value="1"/>
</dbReference>
<dbReference type="EMBL" id="BARS01039128">
    <property type="protein sequence ID" value="GAG15678.1"/>
    <property type="molecule type" value="Genomic_DNA"/>
</dbReference>
<dbReference type="InterPro" id="IPR008979">
    <property type="entry name" value="Galactose-bd-like_sf"/>
</dbReference>
<dbReference type="Pfam" id="PF00082">
    <property type="entry name" value="Peptidase_S8"/>
    <property type="match status" value="1"/>
</dbReference>
<name>X0VT96_9ZZZZ</name>
<dbReference type="Pfam" id="PF01483">
    <property type="entry name" value="P_proprotein"/>
    <property type="match status" value="1"/>
</dbReference>
<gene>
    <name evidence="6" type="ORF">S01H1_59799</name>
</gene>
<evidence type="ECO:0000256" key="4">
    <source>
        <dbReference type="SAM" id="MobiDB-lite"/>
    </source>
</evidence>
<feature type="region of interest" description="Disordered" evidence="4">
    <location>
        <begin position="21"/>
        <end position="41"/>
    </location>
</feature>
<comment type="caution">
    <text evidence="6">The sequence shown here is derived from an EMBL/GenBank/DDBJ whole genome shotgun (WGS) entry which is preliminary data.</text>
</comment>
<dbReference type="PROSITE" id="PS51892">
    <property type="entry name" value="SUBTILASE"/>
    <property type="match status" value="1"/>
</dbReference>